<evidence type="ECO:0000313" key="3">
    <source>
        <dbReference type="Proteomes" id="UP001188597"/>
    </source>
</evidence>
<dbReference type="Pfam" id="PF03643">
    <property type="entry name" value="Vps26"/>
    <property type="match status" value="1"/>
</dbReference>
<evidence type="ECO:0000313" key="2">
    <source>
        <dbReference type="EMBL" id="KAK3008899.1"/>
    </source>
</evidence>
<dbReference type="EMBL" id="JAVXUP010001706">
    <property type="protein sequence ID" value="KAK3008899.1"/>
    <property type="molecule type" value="Genomic_DNA"/>
</dbReference>
<dbReference type="PANTHER" id="PTHR12233">
    <property type="entry name" value="VACUOLAR PROTEIN SORTING 26 RELATED"/>
    <property type="match status" value="1"/>
</dbReference>
<name>A0AA88VJM5_9ASTE</name>
<comment type="similarity">
    <text evidence="1">Belongs to the VPS26 family.</text>
</comment>
<keyword evidence="3" id="KW-1185">Reference proteome</keyword>
<evidence type="ECO:0008006" key="4">
    <source>
        <dbReference type="Google" id="ProtNLM"/>
    </source>
</evidence>
<accession>A0AA88VJM5</accession>
<reference evidence="2" key="1">
    <citation type="submission" date="2022-12" db="EMBL/GenBank/DDBJ databases">
        <title>Draft genome assemblies for two species of Escallonia (Escalloniales).</title>
        <authorList>
            <person name="Chanderbali A."/>
            <person name="Dervinis C."/>
            <person name="Anghel I."/>
            <person name="Soltis D."/>
            <person name="Soltis P."/>
            <person name="Zapata F."/>
        </authorList>
    </citation>
    <scope>NUCLEOTIDE SEQUENCE</scope>
    <source>
        <strain evidence="2">UCBG64.0493</strain>
        <tissue evidence="2">Leaf</tissue>
    </source>
</reference>
<evidence type="ECO:0000256" key="1">
    <source>
        <dbReference type="ARBA" id="ARBA00009100"/>
    </source>
</evidence>
<dbReference type="FunFam" id="2.60.40.640:FF:000023">
    <property type="entry name" value="Vacuolar protein sorting-associated protein 26"/>
    <property type="match status" value="1"/>
</dbReference>
<dbReference type="AlphaFoldDB" id="A0AA88VJM5"/>
<proteinExistence type="inferred from homology"/>
<dbReference type="InterPro" id="IPR014752">
    <property type="entry name" value="Arrestin-like_C"/>
</dbReference>
<protein>
    <recommendedName>
        <fullName evidence="4">Down syndrome critical region protein 3</fullName>
    </recommendedName>
</protein>
<organism evidence="2 3">
    <name type="scientific">Escallonia herrerae</name>
    <dbReference type="NCBI Taxonomy" id="1293975"/>
    <lineage>
        <taxon>Eukaryota</taxon>
        <taxon>Viridiplantae</taxon>
        <taxon>Streptophyta</taxon>
        <taxon>Embryophyta</taxon>
        <taxon>Tracheophyta</taxon>
        <taxon>Spermatophyta</taxon>
        <taxon>Magnoliopsida</taxon>
        <taxon>eudicotyledons</taxon>
        <taxon>Gunneridae</taxon>
        <taxon>Pentapetalae</taxon>
        <taxon>asterids</taxon>
        <taxon>campanulids</taxon>
        <taxon>Escalloniales</taxon>
        <taxon>Escalloniaceae</taxon>
        <taxon>Escallonia</taxon>
    </lineage>
</organism>
<comment type="caution">
    <text evidence="2">The sequence shown here is derived from an EMBL/GenBank/DDBJ whole genome shotgun (WGS) entry which is preliminary data.</text>
</comment>
<dbReference type="GO" id="GO:0006886">
    <property type="term" value="P:intracellular protein transport"/>
    <property type="evidence" value="ECO:0007669"/>
    <property type="project" value="InterPro"/>
</dbReference>
<gene>
    <name evidence="2" type="ORF">RJ639_014932</name>
</gene>
<dbReference type="InterPro" id="IPR028934">
    <property type="entry name" value="Vps26-related"/>
</dbReference>
<sequence length="283" mass="31593">MAASWKMSCVSLAGKASENRRAYALLAKHDRLLTQELKSRRGLLTNLTAQYIPFSMILKHPGDENSEKFFETFHGANISIQYLASVEVLRGYLHKSLSATVEFILESEKASLLERPLSSETVIFYITQDTQRHSLLQELKSGGFRVAGKICTQCSLTDPLCGELTVEASVLPVHSIDIHLFRVESILVGEKIVTESSLVQTTQACNIADGDVCHNMSLPIYIILPRLLTCPTIFAGPFSIEFKATIVITFQSELSKLHPKSDPKTPRQWLAMENVPLELVRMK</sequence>
<dbReference type="Gene3D" id="2.60.40.640">
    <property type="match status" value="2"/>
</dbReference>
<dbReference type="Proteomes" id="UP001188597">
    <property type="component" value="Unassembled WGS sequence"/>
</dbReference>